<dbReference type="InterPro" id="IPR051104">
    <property type="entry name" value="FAD_monoxygenase"/>
</dbReference>
<accession>A0A1Y2H0F6</accession>
<evidence type="ECO:0000313" key="4">
    <source>
        <dbReference type="EMBL" id="ORZ28028.1"/>
    </source>
</evidence>
<proteinExistence type="predicted"/>
<dbReference type="SUPFAM" id="SSF51905">
    <property type="entry name" value="FAD/NAD(P)-binding domain"/>
    <property type="match status" value="1"/>
</dbReference>
<evidence type="ECO:0008006" key="6">
    <source>
        <dbReference type="Google" id="ProtNLM"/>
    </source>
</evidence>
<dbReference type="OrthoDB" id="655030at2759"/>
<dbReference type="PANTHER" id="PTHR46720:SF3">
    <property type="entry name" value="FAD-BINDING DOMAIN-CONTAINING PROTEIN-RELATED"/>
    <property type="match status" value="1"/>
</dbReference>
<evidence type="ECO:0000256" key="1">
    <source>
        <dbReference type="ARBA" id="ARBA00022630"/>
    </source>
</evidence>
<comment type="caution">
    <text evidence="4">The sequence shown here is derived from an EMBL/GenBank/DDBJ whole genome shotgun (WGS) entry which is preliminary data.</text>
</comment>
<dbReference type="EMBL" id="MCFF01000003">
    <property type="protein sequence ID" value="ORZ28028.1"/>
    <property type="molecule type" value="Genomic_DNA"/>
</dbReference>
<dbReference type="GO" id="GO:0044550">
    <property type="term" value="P:secondary metabolite biosynthetic process"/>
    <property type="evidence" value="ECO:0007669"/>
    <property type="project" value="TreeGrafter"/>
</dbReference>
<sequence>MTKPKVLIVGADLGGLALTAILEHAKIPYEIYGKSSALKPLGSAISLGRGGHSLNDRCLFKQLSILEEIETKAKPYEGFQIVKKKKSLIGSILSTRFSQSFIFIDFFNGFNDYIISQSILHEFGRFRKVLSGQTCALLCGEGDSLIVWTSGKQVHHGNILVGADGTYSGVRQSLYGQ</sequence>
<protein>
    <recommendedName>
        <fullName evidence="6">FAD-binding domain-containing protein</fullName>
    </recommendedName>
</protein>
<dbReference type="AlphaFoldDB" id="A0A1Y2H0F6"/>
<dbReference type="PRINTS" id="PR00420">
    <property type="entry name" value="RNGMNOXGNASE"/>
</dbReference>
<name>A0A1Y2H0F6_9FUNG</name>
<dbReference type="Proteomes" id="UP000193648">
    <property type="component" value="Unassembled WGS sequence"/>
</dbReference>
<dbReference type="PANTHER" id="PTHR46720">
    <property type="entry name" value="HYDROXYLASE, PUTATIVE (AFU_ORTHOLOGUE AFUA_3G01460)-RELATED"/>
    <property type="match status" value="1"/>
</dbReference>
<organism evidence="4 5">
    <name type="scientific">Lobosporangium transversale</name>
    <dbReference type="NCBI Taxonomy" id="64571"/>
    <lineage>
        <taxon>Eukaryota</taxon>
        <taxon>Fungi</taxon>
        <taxon>Fungi incertae sedis</taxon>
        <taxon>Mucoromycota</taxon>
        <taxon>Mortierellomycotina</taxon>
        <taxon>Mortierellomycetes</taxon>
        <taxon>Mortierellales</taxon>
        <taxon>Mortierellaceae</taxon>
        <taxon>Lobosporangium</taxon>
    </lineage>
</organism>
<dbReference type="RefSeq" id="XP_021885731.1">
    <property type="nucleotide sequence ID" value="XM_022026312.1"/>
</dbReference>
<evidence type="ECO:0000256" key="3">
    <source>
        <dbReference type="ARBA" id="ARBA00023002"/>
    </source>
</evidence>
<keyword evidence="1" id="KW-0285">Flavoprotein</keyword>
<evidence type="ECO:0000256" key="2">
    <source>
        <dbReference type="ARBA" id="ARBA00022827"/>
    </source>
</evidence>
<dbReference type="Gene3D" id="3.50.50.60">
    <property type="entry name" value="FAD/NAD(P)-binding domain"/>
    <property type="match status" value="1"/>
</dbReference>
<evidence type="ECO:0000313" key="5">
    <source>
        <dbReference type="Proteomes" id="UP000193648"/>
    </source>
</evidence>
<gene>
    <name evidence="4" type="ORF">BCR41DRAFT_367545</name>
</gene>
<reference evidence="4 5" key="1">
    <citation type="submission" date="2016-07" db="EMBL/GenBank/DDBJ databases">
        <title>Pervasive Adenine N6-methylation of Active Genes in Fungi.</title>
        <authorList>
            <consortium name="DOE Joint Genome Institute"/>
            <person name="Mondo S.J."/>
            <person name="Dannebaum R.O."/>
            <person name="Kuo R.C."/>
            <person name="Labutti K."/>
            <person name="Haridas S."/>
            <person name="Kuo A."/>
            <person name="Salamov A."/>
            <person name="Ahrendt S.R."/>
            <person name="Lipzen A."/>
            <person name="Sullivan W."/>
            <person name="Andreopoulos W.B."/>
            <person name="Clum A."/>
            <person name="Lindquist E."/>
            <person name="Daum C."/>
            <person name="Ramamoorthy G.K."/>
            <person name="Gryganskyi A."/>
            <person name="Culley D."/>
            <person name="Magnuson J.K."/>
            <person name="James T.Y."/>
            <person name="O'Malley M.A."/>
            <person name="Stajich J.E."/>
            <person name="Spatafora J.W."/>
            <person name="Visel A."/>
            <person name="Grigoriev I.V."/>
        </authorList>
    </citation>
    <scope>NUCLEOTIDE SEQUENCE [LARGE SCALE GENOMIC DNA]</scope>
    <source>
        <strain evidence="4 5">NRRL 3116</strain>
    </source>
</reference>
<dbReference type="GeneID" id="33568155"/>
<dbReference type="InParanoid" id="A0A1Y2H0F6"/>
<dbReference type="InterPro" id="IPR036188">
    <property type="entry name" value="FAD/NAD-bd_sf"/>
</dbReference>
<keyword evidence="2" id="KW-0274">FAD</keyword>
<keyword evidence="3" id="KW-0560">Oxidoreductase</keyword>
<keyword evidence="5" id="KW-1185">Reference proteome</keyword>
<dbReference type="GO" id="GO:0016491">
    <property type="term" value="F:oxidoreductase activity"/>
    <property type="evidence" value="ECO:0007669"/>
    <property type="project" value="UniProtKB-KW"/>
</dbReference>